<accession>A0A5S3YTD6</accession>
<dbReference type="AlphaFoldDB" id="A0A5S3YTD6"/>
<dbReference type="Proteomes" id="UP000307362">
    <property type="component" value="Unassembled WGS sequence"/>
</dbReference>
<gene>
    <name evidence="1" type="ORF">CWB73_11120</name>
</gene>
<reference evidence="1 2" key="1">
    <citation type="submission" date="2017-12" db="EMBL/GenBank/DDBJ databases">
        <authorList>
            <person name="Paulsen S."/>
            <person name="Gram L.K."/>
        </authorList>
    </citation>
    <scope>NUCLEOTIDE SEQUENCE [LARGE SCALE GENOMIC DNA]</scope>
    <source>
        <strain evidence="1 2">S1189</strain>
    </source>
</reference>
<protein>
    <recommendedName>
        <fullName evidence="3">CN hydrolase domain-containing protein</fullName>
    </recommendedName>
</protein>
<evidence type="ECO:0008006" key="3">
    <source>
        <dbReference type="Google" id="ProtNLM"/>
    </source>
</evidence>
<dbReference type="Gene3D" id="3.60.110.10">
    <property type="entry name" value="Carbon-nitrogen hydrolase"/>
    <property type="match status" value="1"/>
</dbReference>
<dbReference type="InterPro" id="IPR036526">
    <property type="entry name" value="C-N_Hydrolase_sf"/>
</dbReference>
<proteinExistence type="predicted"/>
<dbReference type="EMBL" id="PNCM01000021">
    <property type="protein sequence ID" value="TMP80642.1"/>
    <property type="molecule type" value="Genomic_DNA"/>
</dbReference>
<name>A0A5S3YTD6_9GAMM</name>
<evidence type="ECO:0000313" key="1">
    <source>
        <dbReference type="EMBL" id="TMP80642.1"/>
    </source>
</evidence>
<evidence type="ECO:0000313" key="2">
    <source>
        <dbReference type="Proteomes" id="UP000307362"/>
    </source>
</evidence>
<dbReference type="SUPFAM" id="SSF56317">
    <property type="entry name" value="Carbon-nitrogen hydrolase"/>
    <property type="match status" value="1"/>
</dbReference>
<comment type="caution">
    <text evidence="1">The sequence shown here is derived from an EMBL/GenBank/DDBJ whole genome shotgun (WGS) entry which is preliminary data.</text>
</comment>
<organism evidence="1 2">
    <name type="scientific">Pseudoalteromonas phenolica</name>
    <dbReference type="NCBI Taxonomy" id="161398"/>
    <lineage>
        <taxon>Bacteria</taxon>
        <taxon>Pseudomonadati</taxon>
        <taxon>Pseudomonadota</taxon>
        <taxon>Gammaproteobacteria</taxon>
        <taxon>Alteromonadales</taxon>
        <taxon>Pseudoalteromonadaceae</taxon>
        <taxon>Pseudoalteromonas</taxon>
    </lineage>
</organism>
<reference evidence="2" key="2">
    <citation type="submission" date="2019-06" db="EMBL/GenBank/DDBJ databases">
        <title>Co-occurence of chitin degradation, pigmentation and bioactivity in marine Pseudoalteromonas.</title>
        <authorList>
            <person name="Sonnenschein E.C."/>
            <person name="Bech P.K."/>
        </authorList>
    </citation>
    <scope>NUCLEOTIDE SEQUENCE [LARGE SCALE GENOMIC DNA]</scope>
    <source>
        <strain evidence="2">S1189</strain>
    </source>
</reference>
<sequence length="333" mass="37675">MEESELLSIESIDDFYSCLRERLTLLNSYICSSSGVPSIPTIINKPELEHNLFRVVTVQQLLPKDEHFHVSDVTLSNPKIRWKHRAHVAEICKLTEQTLSAKLRASGSEYNSTADIIVFSEVAIHPEDEDLIRSLALKTKSIVYAGFVFTEEDGRIINKARWVIPDKAEFGMQWRIRDQGKQHMTPDEKKLGVEGYRPCQHILEINGSPEGPFKLTGAICYDATDICLAADLRDKTDMFVIAAYNKDVNTFDNMASALQWHMYQHIVISNTGEYGGSTIQAPYKEKHHKLISHAHGSSQIAISTADIDLAAFRRKVKEYKKTKAEPAGFSRKH</sequence>